<organism evidence="6 8">
    <name type="scientific">Dracunculus medinensis</name>
    <name type="common">Guinea worm</name>
    <dbReference type="NCBI Taxonomy" id="318479"/>
    <lineage>
        <taxon>Eukaryota</taxon>
        <taxon>Metazoa</taxon>
        <taxon>Ecdysozoa</taxon>
        <taxon>Nematoda</taxon>
        <taxon>Chromadorea</taxon>
        <taxon>Rhabditida</taxon>
        <taxon>Spirurina</taxon>
        <taxon>Dracunculoidea</taxon>
        <taxon>Dracunculidae</taxon>
        <taxon>Dracunculus</taxon>
    </lineage>
</organism>
<evidence type="ECO:0000313" key="7">
    <source>
        <dbReference type="Proteomes" id="UP000274756"/>
    </source>
</evidence>
<dbReference type="InterPro" id="IPR011993">
    <property type="entry name" value="PH-like_dom_sf"/>
</dbReference>
<dbReference type="InterPro" id="IPR019749">
    <property type="entry name" value="Band_41_domain"/>
</dbReference>
<dbReference type="GO" id="GO:0031032">
    <property type="term" value="P:actomyosin structure organization"/>
    <property type="evidence" value="ECO:0007669"/>
    <property type="project" value="TreeGrafter"/>
</dbReference>
<dbReference type="SUPFAM" id="SSF54236">
    <property type="entry name" value="Ubiquitin-like"/>
    <property type="match status" value="1"/>
</dbReference>
<evidence type="ECO:0000313" key="8">
    <source>
        <dbReference type="WBParaSite" id="DME_0000579801-mRNA-1"/>
    </source>
</evidence>
<dbReference type="GO" id="GO:0005912">
    <property type="term" value="C:adherens junction"/>
    <property type="evidence" value="ECO:0007669"/>
    <property type="project" value="UniProtKB-SubCell"/>
</dbReference>
<dbReference type="SMART" id="SM01195">
    <property type="entry name" value="FA"/>
    <property type="match status" value="1"/>
</dbReference>
<evidence type="ECO:0000313" key="5">
    <source>
        <dbReference type="EMBL" id="VDN50819.1"/>
    </source>
</evidence>
<dbReference type="Proteomes" id="UP000038040">
    <property type="component" value="Unplaced"/>
</dbReference>
<dbReference type="PRINTS" id="PR00661">
    <property type="entry name" value="ERMFAMILY"/>
</dbReference>
<dbReference type="Gene3D" id="1.20.80.10">
    <property type="match status" value="1"/>
</dbReference>
<dbReference type="SMART" id="SM00295">
    <property type="entry name" value="B41"/>
    <property type="match status" value="1"/>
</dbReference>
<dbReference type="CDD" id="cd01765">
    <property type="entry name" value="FERM_F0_F1"/>
    <property type="match status" value="1"/>
</dbReference>
<accession>A0A0N4UEJ1</accession>
<gene>
    <name evidence="5" type="ORF">DME_LOCUS792</name>
</gene>
<dbReference type="STRING" id="318479.A0A0N4UEJ1"/>
<dbReference type="InterPro" id="IPR014352">
    <property type="entry name" value="FERM/acyl-CoA-bd_prot_sf"/>
</dbReference>
<dbReference type="CDD" id="cd14473">
    <property type="entry name" value="FERM_B-lobe"/>
    <property type="match status" value="1"/>
</dbReference>
<dbReference type="WBParaSite" id="DME_0000579801-mRNA-1">
    <property type="protein sequence ID" value="DME_0000579801-mRNA-1"/>
    <property type="gene ID" value="DME_0000579801"/>
</dbReference>
<dbReference type="SUPFAM" id="SSF47031">
    <property type="entry name" value="Second domain of FERM"/>
    <property type="match status" value="1"/>
</dbReference>
<dbReference type="EMBL" id="UYYG01000008">
    <property type="protein sequence ID" value="VDN50819.1"/>
    <property type="molecule type" value="Genomic_DNA"/>
</dbReference>
<dbReference type="PANTHER" id="PTHR23280:SF21">
    <property type="entry name" value="PROTEIN 4.1 HOMOLOG"/>
    <property type="match status" value="1"/>
</dbReference>
<dbReference type="InterPro" id="IPR000798">
    <property type="entry name" value="Ez/rad/moesin-like"/>
</dbReference>
<reference evidence="8" key="1">
    <citation type="submission" date="2017-02" db="UniProtKB">
        <authorList>
            <consortium name="WormBaseParasite"/>
        </authorList>
    </citation>
    <scope>IDENTIFICATION</scope>
</reference>
<dbReference type="GO" id="GO:0005856">
    <property type="term" value="C:cytoskeleton"/>
    <property type="evidence" value="ECO:0007669"/>
    <property type="project" value="TreeGrafter"/>
</dbReference>
<dbReference type="InterPro" id="IPR014847">
    <property type="entry name" value="FA"/>
</dbReference>
<dbReference type="OrthoDB" id="6589456at2759"/>
<feature type="domain" description="FERM" evidence="4">
    <location>
        <begin position="25"/>
        <end position="306"/>
    </location>
</feature>
<evidence type="ECO:0000256" key="1">
    <source>
        <dbReference type="ARBA" id="ARBA00004536"/>
    </source>
</evidence>
<dbReference type="Pfam" id="PF00373">
    <property type="entry name" value="FERM_M"/>
    <property type="match status" value="1"/>
</dbReference>
<comment type="subcellular location">
    <subcellularLocation>
        <location evidence="1">Cell junction</location>
        <location evidence="1">Adherens junction</location>
    </subcellularLocation>
    <subcellularLocation>
        <location evidence="3">Cell projection</location>
        <location evidence="3">Rhabdomere</location>
    </subcellularLocation>
</comment>
<dbReference type="AlphaFoldDB" id="A0A0N4UEJ1"/>
<dbReference type="PANTHER" id="PTHR23280">
    <property type="entry name" value="4.1 G PROTEIN"/>
    <property type="match status" value="1"/>
</dbReference>
<dbReference type="PRINTS" id="PR00935">
    <property type="entry name" value="BAND41"/>
</dbReference>
<name>A0A0N4UEJ1_DRAME</name>
<evidence type="ECO:0000256" key="2">
    <source>
        <dbReference type="ARBA" id="ARBA00022025"/>
    </source>
</evidence>
<dbReference type="InterPro" id="IPR029071">
    <property type="entry name" value="Ubiquitin-like_domsf"/>
</dbReference>
<dbReference type="InterPro" id="IPR019748">
    <property type="entry name" value="FERM_central"/>
</dbReference>
<evidence type="ECO:0000313" key="6">
    <source>
        <dbReference type="Proteomes" id="UP000038040"/>
    </source>
</evidence>
<dbReference type="InterPro" id="IPR000299">
    <property type="entry name" value="FERM_domain"/>
</dbReference>
<dbReference type="SUPFAM" id="SSF50729">
    <property type="entry name" value="PH domain-like"/>
    <property type="match status" value="1"/>
</dbReference>
<dbReference type="Proteomes" id="UP000274756">
    <property type="component" value="Unassembled WGS sequence"/>
</dbReference>
<dbReference type="Gene3D" id="3.10.20.90">
    <property type="entry name" value="Phosphatidylinositol 3-kinase Catalytic Subunit, Chain A, domain 1"/>
    <property type="match status" value="1"/>
</dbReference>
<dbReference type="InterPro" id="IPR019747">
    <property type="entry name" value="FERM_CS"/>
</dbReference>
<dbReference type="PROSITE" id="PS50057">
    <property type="entry name" value="FERM_3"/>
    <property type="match status" value="1"/>
</dbReference>
<dbReference type="GO" id="GO:0008092">
    <property type="term" value="F:cytoskeletal protein binding"/>
    <property type="evidence" value="ECO:0007669"/>
    <property type="project" value="InterPro"/>
</dbReference>
<dbReference type="FunFam" id="2.30.29.30:FF:000002">
    <property type="entry name" value="Band 4.1-like protein 5 isoform 1"/>
    <property type="match status" value="1"/>
</dbReference>
<sequence>MGSEVKSNDELKEICKENVKKNNVQEAKVTFLDATQHSFFIKKRATGGELFNEVVSYIHLNEKEYFSLSFGDNTGTQLWLCNDKRISKQLKGEPWIFNFRVKFYPVDPTTLNDDLTRYQMCLQIRSDIYSGKISATFATYALLGSYIVQSEFGDYSVSPEYDSFLRNIHLAPVLSDALLDKVQSLHKQHKGQSPADADLQYLENAKKLSLYGISTTLAKDSKGNAVAFGIGAHGIHIYQDRIRIYRFIWQNIIKIAYKRNIFTIKLRRGELEKNETNISFKFADYETAKRAWKFAVENHTFFRLIRPDEKPRKGFLHWGSGKFSYQGRTQFQSKMASQMFGNSAPNIQRSQSARFSCKSDGNGAFFNLLPMLEIYIESENFLLIKSISHNTSHFIEFNLQRLNFL</sequence>
<protein>
    <recommendedName>
        <fullName evidence="2">Moesin/ezrin/radixin homolog 1</fullName>
    </recommendedName>
</protein>
<keyword evidence="7" id="KW-1185">Reference proteome</keyword>
<evidence type="ECO:0000259" key="4">
    <source>
        <dbReference type="PROSITE" id="PS50057"/>
    </source>
</evidence>
<dbReference type="GO" id="GO:0005886">
    <property type="term" value="C:plasma membrane"/>
    <property type="evidence" value="ECO:0007669"/>
    <property type="project" value="TreeGrafter"/>
</dbReference>
<evidence type="ECO:0000256" key="3">
    <source>
        <dbReference type="ARBA" id="ARBA00043944"/>
    </source>
</evidence>
<dbReference type="Pfam" id="PF09380">
    <property type="entry name" value="FERM_C"/>
    <property type="match status" value="1"/>
</dbReference>
<dbReference type="InterPro" id="IPR035963">
    <property type="entry name" value="FERM_2"/>
</dbReference>
<dbReference type="InterPro" id="IPR018979">
    <property type="entry name" value="FERM_N"/>
</dbReference>
<dbReference type="InterPro" id="IPR018980">
    <property type="entry name" value="FERM_PH-like_C"/>
</dbReference>
<dbReference type="SMART" id="SM01196">
    <property type="entry name" value="FERM_C"/>
    <property type="match status" value="1"/>
</dbReference>
<dbReference type="Gene3D" id="2.30.29.30">
    <property type="entry name" value="Pleckstrin-homology domain (PH domain)/Phosphotyrosine-binding domain (PTB)"/>
    <property type="match status" value="1"/>
</dbReference>
<dbReference type="PROSITE" id="PS00660">
    <property type="entry name" value="FERM_1"/>
    <property type="match status" value="1"/>
</dbReference>
<reference evidence="5 7" key="2">
    <citation type="submission" date="2018-11" db="EMBL/GenBank/DDBJ databases">
        <authorList>
            <consortium name="Pathogen Informatics"/>
        </authorList>
    </citation>
    <scope>NUCLEOTIDE SEQUENCE [LARGE SCALE GENOMIC DNA]</scope>
</reference>
<proteinExistence type="predicted"/>
<dbReference type="Pfam" id="PF09379">
    <property type="entry name" value="FERM_N"/>
    <property type="match status" value="1"/>
</dbReference>